<dbReference type="Proteomes" id="UP000607311">
    <property type="component" value="Unassembled WGS sequence"/>
</dbReference>
<name>A0A9W5UY50_9ACTN</name>
<dbReference type="AlphaFoldDB" id="A0A9W5UY50"/>
<comment type="caution">
    <text evidence="2">The sequence shown here is derived from an EMBL/GenBank/DDBJ whole genome shotgun (WGS) entry which is preliminary data.</text>
</comment>
<proteinExistence type="predicted"/>
<evidence type="ECO:0000313" key="2">
    <source>
        <dbReference type="EMBL" id="GIJ36090.1"/>
    </source>
</evidence>
<keyword evidence="1" id="KW-0812">Transmembrane</keyword>
<gene>
    <name evidence="2" type="ORF">Vse01_52380</name>
</gene>
<keyword evidence="1" id="KW-1133">Transmembrane helix</keyword>
<sequence>MRALQPYGGVHHAPSTIARLFGAFVLIAAFALAGLVLPGAAPASANENTFVEVTPNSVQAGSRVHIRASCDNANDRQAEVTSDAFNRVFLRPDNGFLTGSVTVPGNKAAGDYPVHLRCDNDRTASTTLTVLNMEQPTKGPATGGGGTADRGTGSMLLLGGVATVAAAVVFGLLSSRRRAGS</sequence>
<accession>A0A9W5UY50</accession>
<keyword evidence="3" id="KW-1185">Reference proteome</keyword>
<dbReference type="EMBL" id="BOPD01000041">
    <property type="protein sequence ID" value="GIJ36090.1"/>
    <property type="molecule type" value="Genomic_DNA"/>
</dbReference>
<reference evidence="2" key="1">
    <citation type="submission" date="2021-01" db="EMBL/GenBank/DDBJ databases">
        <title>Whole genome shotgun sequence of Verrucosispora sediminis NBRC 107745.</title>
        <authorList>
            <person name="Komaki H."/>
            <person name="Tamura T."/>
        </authorList>
    </citation>
    <scope>NUCLEOTIDE SEQUENCE</scope>
    <source>
        <strain evidence="2">NBRC 107745</strain>
    </source>
</reference>
<evidence type="ECO:0000256" key="1">
    <source>
        <dbReference type="SAM" id="Phobius"/>
    </source>
</evidence>
<evidence type="ECO:0000313" key="3">
    <source>
        <dbReference type="Proteomes" id="UP000607311"/>
    </source>
</evidence>
<organism evidence="2 3">
    <name type="scientific">Micromonospora sediminimaris</name>
    <dbReference type="NCBI Taxonomy" id="547162"/>
    <lineage>
        <taxon>Bacteria</taxon>
        <taxon>Bacillati</taxon>
        <taxon>Actinomycetota</taxon>
        <taxon>Actinomycetes</taxon>
        <taxon>Micromonosporales</taxon>
        <taxon>Micromonosporaceae</taxon>
        <taxon>Micromonospora</taxon>
    </lineage>
</organism>
<feature type="transmembrane region" description="Helical" evidence="1">
    <location>
        <begin position="20"/>
        <end position="41"/>
    </location>
</feature>
<feature type="transmembrane region" description="Helical" evidence="1">
    <location>
        <begin position="155"/>
        <end position="173"/>
    </location>
</feature>
<keyword evidence="1" id="KW-0472">Membrane</keyword>
<protein>
    <submittedName>
        <fullName evidence="2">Uncharacterized protein</fullName>
    </submittedName>
</protein>